<name>A0ABT5EXX4_9BACT</name>
<dbReference type="EMBL" id="JAQNDO010000001">
    <property type="protein sequence ID" value="MDC0746676.1"/>
    <property type="molecule type" value="Genomic_DNA"/>
</dbReference>
<reference evidence="1 2" key="1">
    <citation type="submission" date="2022-11" db="EMBL/GenBank/DDBJ databases">
        <title>Minimal conservation of predation-associated metabolite biosynthetic gene clusters underscores biosynthetic potential of Myxococcota including descriptions for ten novel species: Archangium lansinium sp. nov., Myxococcus landrumus sp. nov., Nannocystis bai.</title>
        <authorList>
            <person name="Ahearne A."/>
            <person name="Stevens C."/>
            <person name="Dowd S."/>
        </authorList>
    </citation>
    <scope>NUCLEOTIDE SEQUENCE [LARGE SCALE GENOMIC DNA]</scope>
    <source>
        <strain evidence="1 2">RJM3</strain>
    </source>
</reference>
<proteinExistence type="predicted"/>
<evidence type="ECO:0000313" key="2">
    <source>
        <dbReference type="Proteomes" id="UP001221411"/>
    </source>
</evidence>
<accession>A0ABT5EXX4</accession>
<gene>
    <name evidence="1" type="ORF">POL67_35440</name>
</gene>
<sequence>MNPDRCDPEVFYRGSVLMGFDATTAEANRWVSALAEESGQRVDWHYLGGMACVRYLGSQDAVIGAVDKLLPTLAGRVLFVRRP</sequence>
<dbReference type="RefSeq" id="WP_271925056.1">
    <property type="nucleotide sequence ID" value="NZ_JAQNDO010000001.1"/>
</dbReference>
<protein>
    <submittedName>
        <fullName evidence="1">Uncharacterized protein</fullName>
    </submittedName>
</protein>
<organism evidence="1 2">
    <name type="scientific">Polyangium mundeleinium</name>
    <dbReference type="NCBI Taxonomy" id="2995306"/>
    <lineage>
        <taxon>Bacteria</taxon>
        <taxon>Pseudomonadati</taxon>
        <taxon>Myxococcota</taxon>
        <taxon>Polyangia</taxon>
        <taxon>Polyangiales</taxon>
        <taxon>Polyangiaceae</taxon>
        <taxon>Polyangium</taxon>
    </lineage>
</organism>
<evidence type="ECO:0000313" key="1">
    <source>
        <dbReference type="EMBL" id="MDC0746676.1"/>
    </source>
</evidence>
<keyword evidence="2" id="KW-1185">Reference proteome</keyword>
<comment type="caution">
    <text evidence="1">The sequence shown here is derived from an EMBL/GenBank/DDBJ whole genome shotgun (WGS) entry which is preliminary data.</text>
</comment>
<dbReference type="Proteomes" id="UP001221411">
    <property type="component" value="Unassembled WGS sequence"/>
</dbReference>